<dbReference type="GO" id="GO:0003677">
    <property type="term" value="F:DNA binding"/>
    <property type="evidence" value="ECO:0007669"/>
    <property type="project" value="UniProtKB-KW"/>
</dbReference>
<evidence type="ECO:0000313" key="5">
    <source>
        <dbReference type="Proteomes" id="UP000066480"/>
    </source>
</evidence>
<organism evidence="4 5">
    <name type="scientific">Luteipulveratus mongoliensis</name>
    <dbReference type="NCBI Taxonomy" id="571913"/>
    <lineage>
        <taxon>Bacteria</taxon>
        <taxon>Bacillati</taxon>
        <taxon>Actinomycetota</taxon>
        <taxon>Actinomycetes</taxon>
        <taxon>Micrococcales</taxon>
        <taxon>Dermacoccaceae</taxon>
        <taxon>Luteipulveratus</taxon>
    </lineage>
</organism>
<dbReference type="EMBL" id="CP011112">
    <property type="protein sequence ID" value="AKU18212.1"/>
    <property type="molecule type" value="Genomic_DNA"/>
</dbReference>
<dbReference type="PATRIC" id="fig|571913.6.peg.4884"/>
<evidence type="ECO:0000259" key="2">
    <source>
        <dbReference type="Pfam" id="PF11774"/>
    </source>
</evidence>
<evidence type="ECO:0000259" key="3">
    <source>
        <dbReference type="Pfam" id="PF23359"/>
    </source>
</evidence>
<accession>A0A0K1JNC8</accession>
<dbReference type="Proteomes" id="UP000066480">
    <property type="component" value="Chromosome"/>
</dbReference>
<dbReference type="InterPro" id="IPR055370">
    <property type="entry name" value="Lsr2_DNA-bd"/>
</dbReference>
<evidence type="ECO:0008006" key="6">
    <source>
        <dbReference type="Google" id="ProtNLM"/>
    </source>
</evidence>
<dbReference type="Pfam" id="PF11774">
    <property type="entry name" value="Lsr2"/>
    <property type="match status" value="1"/>
</dbReference>
<evidence type="ECO:0000256" key="1">
    <source>
        <dbReference type="ARBA" id="ARBA00023125"/>
    </source>
</evidence>
<dbReference type="RefSeq" id="WP_052595763.1">
    <property type="nucleotide sequence ID" value="NZ_CP011112.1"/>
</dbReference>
<protein>
    <recommendedName>
        <fullName evidence="6">Nucleoid-associated protein Lsr2</fullName>
    </recommendedName>
</protein>
<feature type="domain" description="Lsr2 dimerization" evidence="2">
    <location>
        <begin position="1"/>
        <end position="58"/>
    </location>
</feature>
<dbReference type="AlphaFoldDB" id="A0A0K1JNC8"/>
<keyword evidence="1" id="KW-0238">DNA-binding</keyword>
<feature type="domain" description="Lsr2 DNA-binding" evidence="3">
    <location>
        <begin position="71"/>
        <end position="106"/>
    </location>
</feature>
<dbReference type="Gene3D" id="3.30.60.230">
    <property type="entry name" value="Lsr2, dimerization domain"/>
    <property type="match status" value="1"/>
</dbReference>
<name>A0A0K1JNC8_9MICO</name>
<dbReference type="Pfam" id="PF23359">
    <property type="entry name" value="Lsr2_DNA-bd"/>
    <property type="match status" value="1"/>
</dbReference>
<dbReference type="KEGG" id="lmoi:VV02_24105"/>
<gene>
    <name evidence="4" type="ORF">VV02_24105</name>
</gene>
<dbReference type="OrthoDB" id="4113332at2"/>
<dbReference type="InterPro" id="IPR036625">
    <property type="entry name" value="E3-bd_dom_sf"/>
</dbReference>
<dbReference type="GO" id="GO:0016746">
    <property type="term" value="F:acyltransferase activity"/>
    <property type="evidence" value="ECO:0007669"/>
    <property type="project" value="InterPro"/>
</dbReference>
<proteinExistence type="predicted"/>
<dbReference type="InterPro" id="IPR042261">
    <property type="entry name" value="Lsr2-like_dimerization"/>
</dbReference>
<reference evidence="4 5" key="1">
    <citation type="submission" date="2015-03" db="EMBL/GenBank/DDBJ databases">
        <title>Luteipulveratus halotolerans sp. nov., a novel actinobacterium (Dermacoccaceae) from Sarawak, Malaysia.</title>
        <authorList>
            <person name="Juboi H."/>
            <person name="Basik A."/>
            <person name="Shamsul S.S."/>
            <person name="Arnold P."/>
            <person name="Schmitt E.K."/>
            <person name="Sanglier J.-J."/>
            <person name="Yeo T."/>
        </authorList>
    </citation>
    <scope>NUCLEOTIDE SEQUENCE [LARGE SCALE GENOMIC DNA]</scope>
    <source>
        <strain evidence="4 5">MN07-A0370</strain>
    </source>
</reference>
<dbReference type="STRING" id="571913.VV02_24105"/>
<dbReference type="Gene3D" id="4.10.320.10">
    <property type="entry name" value="E3-binding domain"/>
    <property type="match status" value="1"/>
</dbReference>
<evidence type="ECO:0000313" key="4">
    <source>
        <dbReference type="EMBL" id="AKU18212.1"/>
    </source>
</evidence>
<sequence length="108" mass="11570">MAQKVQVLLVDDVDGSEATETVTFGLDGVSYEIDLSAGNAASLRDGLSKWVEPARRTGGRRATGKAAAVAGRQDLNQVREWGRANGYTVSDRGRVSGELQQAYDKAQK</sequence>
<dbReference type="InterPro" id="IPR024412">
    <property type="entry name" value="Lsr2_dim_dom"/>
</dbReference>
<keyword evidence="5" id="KW-1185">Reference proteome</keyword>